<sequence length="644" mass="70236">MPFVNGHVFVVPGTLEHLKYDDVLLSTDYGGGVGRPFWPVFGWDEDTGAARQYSLPRLSPERRVAAVPPITGEEDEPRRWLVAVGATPSTPVEWLLEGVRTAFHTVASDGNTPAGGPPRRVAMPVMGVGRGGFNGRRGEVIHGLFREAQAAADQLFLDVVIVAADPSDYSALQALRAQAHARPLAPTLEKRARRVASLARAGRLALFMGAGTGMAAGLPSWSGLLKDLGQRVGIDDATGWGGLNSLDAAEILRRAAEETEAAKPVDERRPNPLGAHVSEIIRPTDRYALGHVLLAALDVDQVVTTNFDRLFERAVSAIGGEQPLVVLPDGEPVDLERWGGRRPWLLKLHGDVEAPESIVLDRRSFVRYDARRRPLGGVLQTTLLTKHLLVVGASMTDDNVIRLVHEVAELTERPGGGRTFGTVLSLGADPLRERLWRPEFEYVDLSDGSQDKKAAARNLEVFLDRVAMLAAPRSRHLLDPRYRELLGSDLERDLAERLSALGVEVAGLPASATSGWRDVVEALSRVGAPVAAATTPDRRRVPVPPTTSDEGTIWTFALTYNGYRRHGGFGPTADLANAALASWEQDRRLPDDLASARAALFFEQRRWRHFGTDPRPHDLEYLRALLGRIATLSGGYVEVKSPHR</sequence>
<protein>
    <submittedName>
        <fullName evidence="1">SIR2-like domain-containing protein</fullName>
    </submittedName>
</protein>
<accession>A0A521EY31</accession>
<evidence type="ECO:0000313" key="2">
    <source>
        <dbReference type="Proteomes" id="UP000317484"/>
    </source>
</evidence>
<dbReference type="EMBL" id="FXTJ01000006">
    <property type="protein sequence ID" value="SMO88787.1"/>
    <property type="molecule type" value="Genomic_DNA"/>
</dbReference>
<gene>
    <name evidence="1" type="ORF">SAMN06273567_106130</name>
</gene>
<proteinExistence type="predicted"/>
<dbReference type="AlphaFoldDB" id="A0A521EY31"/>
<evidence type="ECO:0000313" key="1">
    <source>
        <dbReference type="EMBL" id="SMO88787.1"/>
    </source>
</evidence>
<dbReference type="InterPro" id="IPR029035">
    <property type="entry name" value="DHS-like_NAD/FAD-binding_dom"/>
</dbReference>
<keyword evidence="2" id="KW-1185">Reference proteome</keyword>
<dbReference type="SUPFAM" id="SSF52467">
    <property type="entry name" value="DHS-like NAD/FAD-binding domain"/>
    <property type="match status" value="1"/>
</dbReference>
<name>A0A521EY31_9ACTN</name>
<dbReference type="Proteomes" id="UP000317484">
    <property type="component" value="Unassembled WGS sequence"/>
</dbReference>
<reference evidence="1 2" key="1">
    <citation type="submission" date="2017-05" db="EMBL/GenBank/DDBJ databases">
        <authorList>
            <person name="Varghese N."/>
            <person name="Submissions S."/>
        </authorList>
    </citation>
    <scope>NUCLEOTIDE SEQUENCE [LARGE SCALE GENOMIC DNA]</scope>
    <source>
        <strain evidence="1 2">DSM 46834</strain>
    </source>
</reference>
<dbReference type="Pfam" id="PF13289">
    <property type="entry name" value="SIR2_2"/>
    <property type="match status" value="1"/>
</dbReference>
<dbReference type="Gene3D" id="3.40.50.1220">
    <property type="entry name" value="TPP-binding domain"/>
    <property type="match status" value="1"/>
</dbReference>
<organism evidence="1 2">
    <name type="scientific">Geodermatophilus aquaeductus</name>
    <dbReference type="NCBI Taxonomy" id="1564161"/>
    <lineage>
        <taxon>Bacteria</taxon>
        <taxon>Bacillati</taxon>
        <taxon>Actinomycetota</taxon>
        <taxon>Actinomycetes</taxon>
        <taxon>Geodermatophilales</taxon>
        <taxon>Geodermatophilaceae</taxon>
        <taxon>Geodermatophilus</taxon>
    </lineage>
</organism>